<feature type="domain" description="VOC" evidence="2">
    <location>
        <begin position="10"/>
        <end position="141"/>
    </location>
</feature>
<comment type="caution">
    <text evidence="3">The sequence shown here is derived from an EMBL/GenBank/DDBJ whole genome shotgun (WGS) entry which is preliminary data.</text>
</comment>
<dbReference type="OrthoDB" id="5371818at2759"/>
<dbReference type="InterPro" id="IPR004360">
    <property type="entry name" value="Glyas_Fos-R_dOase_dom"/>
</dbReference>
<reference evidence="3" key="1">
    <citation type="submission" date="2022-09" db="EMBL/GenBank/DDBJ databases">
        <title>Fusarium specimens isolated from Avocado Roots.</title>
        <authorList>
            <person name="Stajich J."/>
            <person name="Roper C."/>
            <person name="Heimlech-Rivalta G."/>
        </authorList>
    </citation>
    <scope>NUCLEOTIDE SEQUENCE</scope>
    <source>
        <strain evidence="3">CF00136</strain>
    </source>
</reference>
<gene>
    <name evidence="3" type="ORF">NW762_003348</name>
</gene>
<dbReference type="PANTHER" id="PTHR21366:SF14">
    <property type="entry name" value="GLYOXALASE DOMAIN-CONTAINING PROTEIN 5"/>
    <property type="match status" value="1"/>
</dbReference>
<dbReference type="InterPro" id="IPR050383">
    <property type="entry name" value="GlyoxalaseI/FosfomycinResist"/>
</dbReference>
<sequence length="144" mass="15828">MSNPLAIIKDIDHLVLTCNDISATVAWYTKYLGMKEETFTSSTDPSSKPRTALKFGTHKINLHQRGSEFEPKARTALPGTADLCFIVEDGTDLEGLITGFEKEGIRVLEGGKVVSRTGAQGKIQSIYVRDPDGNLIELSYYSTE</sequence>
<evidence type="ECO:0000313" key="4">
    <source>
        <dbReference type="Proteomes" id="UP001152049"/>
    </source>
</evidence>
<dbReference type="Pfam" id="PF00903">
    <property type="entry name" value="Glyoxalase"/>
    <property type="match status" value="1"/>
</dbReference>
<comment type="similarity">
    <text evidence="1">Belongs to the glyoxalase I family.</text>
</comment>
<dbReference type="InterPro" id="IPR029068">
    <property type="entry name" value="Glyas_Bleomycin-R_OHBP_Dase"/>
</dbReference>
<dbReference type="Gene3D" id="3.10.180.10">
    <property type="entry name" value="2,3-Dihydroxybiphenyl 1,2-Dioxygenase, domain 1"/>
    <property type="match status" value="1"/>
</dbReference>
<evidence type="ECO:0000313" key="3">
    <source>
        <dbReference type="EMBL" id="KAJ4267245.1"/>
    </source>
</evidence>
<dbReference type="EMBL" id="JAOQAZ010000004">
    <property type="protein sequence ID" value="KAJ4267245.1"/>
    <property type="molecule type" value="Genomic_DNA"/>
</dbReference>
<accession>A0A9W8VKZ1</accession>
<organism evidence="3 4">
    <name type="scientific">Fusarium torreyae</name>
    <dbReference type="NCBI Taxonomy" id="1237075"/>
    <lineage>
        <taxon>Eukaryota</taxon>
        <taxon>Fungi</taxon>
        <taxon>Dikarya</taxon>
        <taxon>Ascomycota</taxon>
        <taxon>Pezizomycotina</taxon>
        <taxon>Sordariomycetes</taxon>
        <taxon>Hypocreomycetidae</taxon>
        <taxon>Hypocreales</taxon>
        <taxon>Nectriaceae</taxon>
        <taxon>Fusarium</taxon>
    </lineage>
</organism>
<evidence type="ECO:0000256" key="1">
    <source>
        <dbReference type="ARBA" id="ARBA00010363"/>
    </source>
</evidence>
<dbReference type="PROSITE" id="PS51819">
    <property type="entry name" value="VOC"/>
    <property type="match status" value="1"/>
</dbReference>
<dbReference type="PANTHER" id="PTHR21366">
    <property type="entry name" value="GLYOXALASE FAMILY PROTEIN"/>
    <property type="match status" value="1"/>
</dbReference>
<dbReference type="Proteomes" id="UP001152049">
    <property type="component" value="Unassembled WGS sequence"/>
</dbReference>
<dbReference type="AlphaFoldDB" id="A0A9W8VKZ1"/>
<evidence type="ECO:0000259" key="2">
    <source>
        <dbReference type="PROSITE" id="PS51819"/>
    </source>
</evidence>
<dbReference type="SUPFAM" id="SSF54593">
    <property type="entry name" value="Glyoxalase/Bleomycin resistance protein/Dihydroxybiphenyl dioxygenase"/>
    <property type="match status" value="1"/>
</dbReference>
<dbReference type="CDD" id="cd07253">
    <property type="entry name" value="GLOD5"/>
    <property type="match status" value="1"/>
</dbReference>
<proteinExistence type="inferred from homology"/>
<keyword evidence="4" id="KW-1185">Reference proteome</keyword>
<protein>
    <recommendedName>
        <fullName evidence="2">VOC domain-containing protein</fullName>
    </recommendedName>
</protein>
<dbReference type="InterPro" id="IPR037523">
    <property type="entry name" value="VOC_core"/>
</dbReference>
<name>A0A9W8VKZ1_9HYPO</name>